<evidence type="ECO:0000313" key="2">
    <source>
        <dbReference type="EMBL" id="AES67478.1"/>
    </source>
</evidence>
<protein>
    <submittedName>
        <fullName evidence="2 3">Uncharacterized protein</fullName>
    </submittedName>
</protein>
<name>G7IRR2_MEDTR</name>
<dbReference type="EMBL" id="CM001218">
    <property type="protein sequence ID" value="AES67478.1"/>
    <property type="molecule type" value="Genomic_DNA"/>
</dbReference>
<dbReference type="AlphaFoldDB" id="G7IRR2"/>
<feature type="compositionally biased region" description="Basic and acidic residues" evidence="1">
    <location>
        <begin position="53"/>
        <end position="73"/>
    </location>
</feature>
<feature type="region of interest" description="Disordered" evidence="1">
    <location>
        <begin position="49"/>
        <end position="77"/>
    </location>
</feature>
<dbReference type="PaxDb" id="3880-AES67478"/>
<evidence type="ECO:0000256" key="1">
    <source>
        <dbReference type="SAM" id="MobiDB-lite"/>
    </source>
</evidence>
<accession>G7IRR2</accession>
<organism evidence="2 4">
    <name type="scientific">Medicago truncatula</name>
    <name type="common">Barrel medic</name>
    <name type="synonym">Medicago tribuloides</name>
    <dbReference type="NCBI Taxonomy" id="3880"/>
    <lineage>
        <taxon>Eukaryota</taxon>
        <taxon>Viridiplantae</taxon>
        <taxon>Streptophyta</taxon>
        <taxon>Embryophyta</taxon>
        <taxon>Tracheophyta</taxon>
        <taxon>Spermatophyta</taxon>
        <taxon>Magnoliopsida</taxon>
        <taxon>eudicotyledons</taxon>
        <taxon>Gunneridae</taxon>
        <taxon>Pentapetalae</taxon>
        <taxon>rosids</taxon>
        <taxon>fabids</taxon>
        <taxon>Fabales</taxon>
        <taxon>Fabaceae</taxon>
        <taxon>Papilionoideae</taxon>
        <taxon>50 kb inversion clade</taxon>
        <taxon>NPAAA clade</taxon>
        <taxon>Hologalegina</taxon>
        <taxon>IRL clade</taxon>
        <taxon>Trifolieae</taxon>
        <taxon>Medicago</taxon>
    </lineage>
</organism>
<evidence type="ECO:0000313" key="4">
    <source>
        <dbReference type="Proteomes" id="UP000002051"/>
    </source>
</evidence>
<keyword evidence="4" id="KW-1185">Reference proteome</keyword>
<reference evidence="3" key="3">
    <citation type="submission" date="2015-04" db="UniProtKB">
        <authorList>
            <consortium name="EnsemblPlants"/>
        </authorList>
    </citation>
    <scope>IDENTIFICATION</scope>
    <source>
        <strain evidence="3">cv. Jemalong A17</strain>
    </source>
</reference>
<evidence type="ECO:0000313" key="3">
    <source>
        <dbReference type="EnsemblPlants" id="AES67478"/>
    </source>
</evidence>
<dbReference type="HOGENOM" id="CLU_1557572_0_0_1"/>
<dbReference type="Proteomes" id="UP000002051">
    <property type="component" value="Chromosome 2"/>
</dbReference>
<sequence>MMGGERILHSKKQPYYVHLFGSYGETYNYFIHPVNSQIYWEPTPYDKPVPPKVRRDAGRPKKNRIKDGNEEPVCRSNMKNTYNDTQCDMYELFVHNLRGCVKQSVSISARIYGMRGPDISTERSKQTLMRGPAPAHPTAPGLIRVSYPGYGPYGSTQPQFMEFIPTPGFPKK</sequence>
<reference evidence="2 4" key="1">
    <citation type="journal article" date="2011" name="Nature">
        <title>The Medicago genome provides insight into the evolution of rhizobial symbioses.</title>
        <authorList>
            <person name="Young N.D."/>
            <person name="Debelle F."/>
            <person name="Oldroyd G.E."/>
            <person name="Geurts R."/>
            <person name="Cannon S.B."/>
            <person name="Udvardi M.K."/>
            <person name="Benedito V.A."/>
            <person name="Mayer K.F."/>
            <person name="Gouzy J."/>
            <person name="Schoof H."/>
            <person name="Van de Peer Y."/>
            <person name="Proost S."/>
            <person name="Cook D.R."/>
            <person name="Meyers B.C."/>
            <person name="Spannagl M."/>
            <person name="Cheung F."/>
            <person name="De Mita S."/>
            <person name="Krishnakumar V."/>
            <person name="Gundlach H."/>
            <person name="Zhou S."/>
            <person name="Mudge J."/>
            <person name="Bharti A.K."/>
            <person name="Murray J.D."/>
            <person name="Naoumkina M.A."/>
            <person name="Rosen B."/>
            <person name="Silverstein K.A."/>
            <person name="Tang H."/>
            <person name="Rombauts S."/>
            <person name="Zhao P.X."/>
            <person name="Zhou P."/>
            <person name="Barbe V."/>
            <person name="Bardou P."/>
            <person name="Bechner M."/>
            <person name="Bellec A."/>
            <person name="Berger A."/>
            <person name="Berges H."/>
            <person name="Bidwell S."/>
            <person name="Bisseling T."/>
            <person name="Choisne N."/>
            <person name="Couloux A."/>
            <person name="Denny R."/>
            <person name="Deshpande S."/>
            <person name="Dai X."/>
            <person name="Doyle J.J."/>
            <person name="Dudez A.M."/>
            <person name="Farmer A.D."/>
            <person name="Fouteau S."/>
            <person name="Franken C."/>
            <person name="Gibelin C."/>
            <person name="Gish J."/>
            <person name="Goldstein S."/>
            <person name="Gonzalez A.J."/>
            <person name="Green P.J."/>
            <person name="Hallab A."/>
            <person name="Hartog M."/>
            <person name="Hua A."/>
            <person name="Humphray S.J."/>
            <person name="Jeong D.H."/>
            <person name="Jing Y."/>
            <person name="Jocker A."/>
            <person name="Kenton S.M."/>
            <person name="Kim D.J."/>
            <person name="Klee K."/>
            <person name="Lai H."/>
            <person name="Lang C."/>
            <person name="Lin S."/>
            <person name="Macmil S.L."/>
            <person name="Magdelenat G."/>
            <person name="Matthews L."/>
            <person name="McCorrison J."/>
            <person name="Monaghan E.L."/>
            <person name="Mun J.H."/>
            <person name="Najar F.Z."/>
            <person name="Nicholson C."/>
            <person name="Noirot C."/>
            <person name="O'Bleness M."/>
            <person name="Paule C.R."/>
            <person name="Poulain J."/>
            <person name="Prion F."/>
            <person name="Qin B."/>
            <person name="Qu C."/>
            <person name="Retzel E.F."/>
            <person name="Riddle C."/>
            <person name="Sallet E."/>
            <person name="Samain S."/>
            <person name="Samson N."/>
            <person name="Sanders I."/>
            <person name="Saurat O."/>
            <person name="Scarpelli C."/>
            <person name="Schiex T."/>
            <person name="Segurens B."/>
            <person name="Severin A.J."/>
            <person name="Sherrier D.J."/>
            <person name="Shi R."/>
            <person name="Sims S."/>
            <person name="Singer S.R."/>
            <person name="Sinharoy S."/>
            <person name="Sterck L."/>
            <person name="Viollet A."/>
            <person name="Wang B.B."/>
            <person name="Wang K."/>
            <person name="Wang M."/>
            <person name="Wang X."/>
            <person name="Warfsmann J."/>
            <person name="Weissenbach J."/>
            <person name="White D.D."/>
            <person name="White J.D."/>
            <person name="Wiley G.B."/>
            <person name="Wincker P."/>
            <person name="Xing Y."/>
            <person name="Yang L."/>
            <person name="Yao Z."/>
            <person name="Ying F."/>
            <person name="Zhai J."/>
            <person name="Zhou L."/>
            <person name="Zuber A."/>
            <person name="Denarie J."/>
            <person name="Dixon R.A."/>
            <person name="May G.D."/>
            <person name="Schwartz D.C."/>
            <person name="Rogers J."/>
            <person name="Quetier F."/>
            <person name="Town C.D."/>
            <person name="Roe B.A."/>
        </authorList>
    </citation>
    <scope>NUCLEOTIDE SEQUENCE [LARGE SCALE GENOMIC DNA]</scope>
    <source>
        <strain evidence="2">A17</strain>
        <strain evidence="3 4">cv. Jemalong A17</strain>
    </source>
</reference>
<proteinExistence type="predicted"/>
<gene>
    <name evidence="2" type="ordered locus">MTR_2g094150</name>
</gene>
<dbReference type="EnsemblPlants" id="AES67478">
    <property type="protein sequence ID" value="AES67478"/>
    <property type="gene ID" value="MTR_2g094150"/>
</dbReference>
<reference evidence="2 4" key="2">
    <citation type="journal article" date="2014" name="BMC Genomics">
        <title>An improved genome release (version Mt4.0) for the model legume Medicago truncatula.</title>
        <authorList>
            <person name="Tang H."/>
            <person name="Krishnakumar V."/>
            <person name="Bidwell S."/>
            <person name="Rosen B."/>
            <person name="Chan A."/>
            <person name="Zhou S."/>
            <person name="Gentzbittel L."/>
            <person name="Childs K.L."/>
            <person name="Yandell M."/>
            <person name="Gundlach H."/>
            <person name="Mayer K.F."/>
            <person name="Schwartz D.C."/>
            <person name="Town C.D."/>
        </authorList>
    </citation>
    <scope>GENOME REANNOTATION</scope>
    <source>
        <strain evidence="3 4">cv. Jemalong A17</strain>
    </source>
</reference>